<dbReference type="NCBIfam" id="TIGR01994">
    <property type="entry name" value="SUF_scaf_2"/>
    <property type="match status" value="1"/>
</dbReference>
<dbReference type="STRING" id="1125712.HMPREF1316_1803"/>
<dbReference type="EMBL" id="AWEZ01000050">
    <property type="protein sequence ID" value="ERL07905.1"/>
    <property type="molecule type" value="Genomic_DNA"/>
</dbReference>
<reference evidence="2 3" key="1">
    <citation type="submission" date="2013-08" db="EMBL/GenBank/DDBJ databases">
        <authorList>
            <person name="Durkin A.S."/>
            <person name="Haft D.R."/>
            <person name="McCorrison J."/>
            <person name="Torralba M."/>
            <person name="Gillis M."/>
            <person name="Haft D.H."/>
            <person name="Methe B."/>
            <person name="Sutton G."/>
            <person name="Nelson K.E."/>
        </authorList>
    </citation>
    <scope>NUCLEOTIDE SEQUENCE [LARGE SCALE GENOMIC DNA]</scope>
    <source>
        <strain evidence="2 3">F0195</strain>
    </source>
</reference>
<dbReference type="GO" id="GO:0051536">
    <property type="term" value="F:iron-sulfur cluster binding"/>
    <property type="evidence" value="ECO:0007669"/>
    <property type="project" value="InterPro"/>
</dbReference>
<dbReference type="PATRIC" id="fig|1125712.3.peg.1515"/>
<dbReference type="CDD" id="cd06664">
    <property type="entry name" value="IscU_like"/>
    <property type="match status" value="1"/>
</dbReference>
<organism evidence="2 3">
    <name type="scientific">Olsenella profusa F0195</name>
    <dbReference type="NCBI Taxonomy" id="1125712"/>
    <lineage>
        <taxon>Bacteria</taxon>
        <taxon>Bacillati</taxon>
        <taxon>Actinomycetota</taxon>
        <taxon>Coriobacteriia</taxon>
        <taxon>Coriobacteriales</taxon>
        <taxon>Atopobiaceae</taxon>
        <taxon>Olsenella</taxon>
    </lineage>
</organism>
<dbReference type="InterPro" id="IPR002871">
    <property type="entry name" value="NIF_FeS_clus_asmbl_NifU_N"/>
</dbReference>
<dbReference type="PANTHER" id="PTHR10093">
    <property type="entry name" value="IRON-SULFUR CLUSTER ASSEMBLY ENZYME NIFU HOMOLOG"/>
    <property type="match status" value="1"/>
</dbReference>
<dbReference type="eggNOG" id="COG0822">
    <property type="taxonomic scope" value="Bacteria"/>
</dbReference>
<dbReference type="SUPFAM" id="SSF82649">
    <property type="entry name" value="SufE/NifU"/>
    <property type="match status" value="1"/>
</dbReference>
<dbReference type="Proteomes" id="UP000016638">
    <property type="component" value="Unassembled WGS sequence"/>
</dbReference>
<evidence type="ECO:0000313" key="2">
    <source>
        <dbReference type="EMBL" id="ERL07905.1"/>
    </source>
</evidence>
<proteinExistence type="predicted"/>
<protein>
    <submittedName>
        <fullName evidence="2">SUF system FeS assembly protein, NifU family</fullName>
    </submittedName>
</protein>
<dbReference type="AlphaFoldDB" id="U2TN99"/>
<accession>U2TN99</accession>
<evidence type="ECO:0000313" key="3">
    <source>
        <dbReference type="Proteomes" id="UP000016638"/>
    </source>
</evidence>
<comment type="caution">
    <text evidence="2">The sequence shown here is derived from an EMBL/GenBank/DDBJ whole genome shotgun (WGS) entry which is preliminary data.</text>
</comment>
<keyword evidence="3" id="KW-1185">Reference proteome</keyword>
<dbReference type="Pfam" id="PF01592">
    <property type="entry name" value="NifU_N"/>
    <property type="match status" value="1"/>
</dbReference>
<sequence length="151" mass="16905">MTGLYNAEFMDHVQHPDYKYPMEDATCSHEGVNPSCGDELTFYVRMADDGTIDEASYQGHGCAISQASADMMSDLMVGKTPEEAIELCRLFGRMVRGEETDEDLLDDRLEDAAMLRDISHMPARVKCAELAWHTLEEMLEDGGTSERVMEA</sequence>
<name>U2TN99_9ACTN</name>
<dbReference type="GO" id="GO:0016226">
    <property type="term" value="P:iron-sulfur cluster assembly"/>
    <property type="evidence" value="ECO:0007669"/>
    <property type="project" value="InterPro"/>
</dbReference>
<evidence type="ECO:0000259" key="1">
    <source>
        <dbReference type="Pfam" id="PF01592"/>
    </source>
</evidence>
<gene>
    <name evidence="2" type="ORF">HMPREF1316_1803</name>
</gene>
<feature type="domain" description="NIF system FeS cluster assembly NifU N-terminal" evidence="1">
    <location>
        <begin position="5"/>
        <end position="95"/>
    </location>
</feature>
<dbReference type="Gene3D" id="3.90.1010.10">
    <property type="match status" value="1"/>
</dbReference>
<dbReference type="GO" id="GO:0005506">
    <property type="term" value="F:iron ion binding"/>
    <property type="evidence" value="ECO:0007669"/>
    <property type="project" value="InterPro"/>
</dbReference>